<feature type="active site" description="Nucleophile" evidence="1">
    <location>
        <position position="33"/>
    </location>
</feature>
<feature type="binding site" evidence="3">
    <location>
        <position position="33"/>
    </location>
    <ligand>
        <name>Mg(2+)</name>
        <dbReference type="ChEBI" id="CHEBI:18420"/>
    </ligand>
</feature>
<dbReference type="InterPro" id="IPR023214">
    <property type="entry name" value="HAD_sf"/>
</dbReference>
<dbReference type="AlphaFoldDB" id="A0A1D2MY23"/>
<feature type="binding site" evidence="3">
    <location>
        <position position="212"/>
    </location>
    <ligand>
        <name>Mg(2+)</name>
        <dbReference type="ChEBI" id="CHEBI:18420"/>
    </ligand>
</feature>
<dbReference type="OrthoDB" id="10267182at2759"/>
<dbReference type="InterPro" id="IPR016965">
    <property type="entry name" value="Pase_PHOSPHO-typ"/>
</dbReference>
<dbReference type="Gene3D" id="3.40.50.1000">
    <property type="entry name" value="HAD superfamily/HAD-like"/>
    <property type="match status" value="1"/>
</dbReference>
<comment type="caution">
    <text evidence="4">The sequence shown here is derived from an EMBL/GenBank/DDBJ whole genome shotgun (WGS) entry which is preliminary data.</text>
</comment>
<comment type="cofactor">
    <cofactor evidence="3">
        <name>Mg(2+)</name>
        <dbReference type="ChEBI" id="CHEBI:18420"/>
    </cofactor>
</comment>
<dbReference type="Pfam" id="PF06888">
    <property type="entry name" value="Put_Phosphatase"/>
    <property type="match status" value="1"/>
</dbReference>
<reference evidence="4 5" key="1">
    <citation type="journal article" date="2016" name="Genome Biol. Evol.">
        <title>Gene Family Evolution Reflects Adaptation to Soil Environmental Stressors in the Genome of the Collembolan Orchesella cincta.</title>
        <authorList>
            <person name="Faddeeva-Vakhrusheva A."/>
            <person name="Derks M.F."/>
            <person name="Anvar S.Y."/>
            <person name="Agamennone V."/>
            <person name="Suring W."/>
            <person name="Smit S."/>
            <person name="van Straalen N.M."/>
            <person name="Roelofs D."/>
        </authorList>
    </citation>
    <scope>NUCLEOTIDE SEQUENCE [LARGE SCALE GENOMIC DNA]</scope>
    <source>
        <tissue evidence="4">Mixed pool</tissue>
    </source>
</reference>
<dbReference type="PIRSF" id="PIRSF031051">
    <property type="entry name" value="PyrdxlP_Pase_PHOSPHO2"/>
    <property type="match status" value="1"/>
</dbReference>
<keyword evidence="3" id="KW-0460">Magnesium</keyword>
<dbReference type="GO" id="GO:0046872">
    <property type="term" value="F:metal ion binding"/>
    <property type="evidence" value="ECO:0007669"/>
    <property type="project" value="UniProtKB-KW"/>
</dbReference>
<keyword evidence="3" id="KW-0479">Metal-binding</keyword>
<dbReference type="GO" id="GO:0016791">
    <property type="term" value="F:phosphatase activity"/>
    <property type="evidence" value="ECO:0007669"/>
    <property type="project" value="InterPro"/>
</dbReference>
<organism evidence="4 5">
    <name type="scientific">Orchesella cincta</name>
    <name type="common">Springtail</name>
    <name type="synonym">Podura cincta</name>
    <dbReference type="NCBI Taxonomy" id="48709"/>
    <lineage>
        <taxon>Eukaryota</taxon>
        <taxon>Metazoa</taxon>
        <taxon>Ecdysozoa</taxon>
        <taxon>Arthropoda</taxon>
        <taxon>Hexapoda</taxon>
        <taxon>Collembola</taxon>
        <taxon>Entomobryomorpha</taxon>
        <taxon>Entomobryoidea</taxon>
        <taxon>Orchesellidae</taxon>
        <taxon>Orchesellinae</taxon>
        <taxon>Orchesella</taxon>
    </lineage>
</organism>
<evidence type="ECO:0000256" key="3">
    <source>
        <dbReference type="PIRSR" id="PIRSR031051-3"/>
    </source>
</evidence>
<feature type="active site" description="Proton donor" evidence="1">
    <location>
        <position position="35"/>
    </location>
</feature>
<dbReference type="NCBIfam" id="TIGR01488">
    <property type="entry name" value="HAD-SF-IB"/>
    <property type="match status" value="1"/>
</dbReference>
<feature type="binding site" evidence="2">
    <location>
        <position position="44"/>
    </location>
    <ligand>
        <name>substrate</name>
    </ligand>
</feature>
<feature type="binding site" evidence="3">
    <location>
        <position position="35"/>
    </location>
    <ligand>
        <name>Mg(2+)</name>
        <dbReference type="ChEBI" id="CHEBI:18420"/>
    </ligand>
</feature>
<proteinExistence type="predicted"/>
<evidence type="ECO:0000256" key="1">
    <source>
        <dbReference type="PIRSR" id="PIRSR031051-1"/>
    </source>
</evidence>
<name>A0A1D2MY23_ORCCI</name>
<feature type="binding site" evidence="2">
    <location>
        <position position="126"/>
    </location>
    <ligand>
        <name>substrate</name>
    </ligand>
</feature>
<dbReference type="STRING" id="48709.A0A1D2MY23"/>
<evidence type="ECO:0000313" key="4">
    <source>
        <dbReference type="EMBL" id="ODM97878.1"/>
    </source>
</evidence>
<gene>
    <name evidence="4" type="ORF">Ocin01_08808</name>
</gene>
<dbReference type="PANTHER" id="PTHR20889:SF12">
    <property type="entry name" value="LP01149P"/>
    <property type="match status" value="1"/>
</dbReference>
<dbReference type="InterPro" id="IPR036412">
    <property type="entry name" value="HAD-like_sf"/>
</dbReference>
<dbReference type="EMBL" id="LJIJ01000399">
    <property type="protein sequence ID" value="ODM97878.1"/>
    <property type="molecule type" value="Genomic_DNA"/>
</dbReference>
<dbReference type="PANTHER" id="PTHR20889">
    <property type="entry name" value="PHOSPHATASE, ORPHAN 1, 2"/>
    <property type="match status" value="1"/>
</dbReference>
<dbReference type="OMA" id="ENMGLTH"/>
<evidence type="ECO:0000256" key="2">
    <source>
        <dbReference type="PIRSR" id="PIRSR031051-2"/>
    </source>
</evidence>
<dbReference type="Proteomes" id="UP000094527">
    <property type="component" value="Unassembled WGS sequence"/>
</dbReference>
<accession>A0A1D2MY23</accession>
<dbReference type="SUPFAM" id="SSF56784">
    <property type="entry name" value="HAD-like"/>
    <property type="match status" value="1"/>
</dbReference>
<keyword evidence="5" id="KW-1185">Reference proteome</keyword>
<evidence type="ECO:0000313" key="5">
    <source>
        <dbReference type="Proteomes" id="UP000094527"/>
    </source>
</evidence>
<sequence length="275" mass="31802">MSGANDNQSYEEENDNDLKCRSSRDHSYLFAFDFDHTIVNLNSDFEIHKATDTPLPNDIRPKGITFMDYMNRVFRFLHDQNVSIADLREFIRKLEPTKGMVNLLMSLVKYKQSHEGNRVKLLVISDANDLTIGEWLKAQIIDQLPSTPTTHFPFDVITNKSIIHEAEDLLQVSAYEHQTTCKICPQNLCKGSAIKNYIDRNGPFKMIYYAGDGWNDVCPILGLGPQSFVFPRINYEMFKWLHKNENQSRVKAKIVCWEDADVIHNTIRLHVNGFK</sequence>
<protein>
    <submittedName>
        <fullName evidence="4">Phosphoethanolamine/phosphocholine phosphatase</fullName>
    </submittedName>
</protein>